<accession>A0AAD4LYY0</accession>
<reference evidence="1" key="1">
    <citation type="journal article" date="2022" name="New Phytol.">
        <title>Evolutionary transition to the ectomycorrhizal habit in the genomes of a hyperdiverse lineage of mushroom-forming fungi.</title>
        <authorList>
            <person name="Looney B."/>
            <person name="Miyauchi S."/>
            <person name="Morin E."/>
            <person name="Drula E."/>
            <person name="Courty P.E."/>
            <person name="Kohler A."/>
            <person name="Kuo A."/>
            <person name="LaButti K."/>
            <person name="Pangilinan J."/>
            <person name="Lipzen A."/>
            <person name="Riley R."/>
            <person name="Andreopoulos W."/>
            <person name="He G."/>
            <person name="Johnson J."/>
            <person name="Nolan M."/>
            <person name="Tritt A."/>
            <person name="Barry K.W."/>
            <person name="Grigoriev I.V."/>
            <person name="Nagy L.G."/>
            <person name="Hibbett D."/>
            <person name="Henrissat B."/>
            <person name="Matheny P.B."/>
            <person name="Labbe J."/>
            <person name="Martin F.M."/>
        </authorList>
    </citation>
    <scope>NUCLEOTIDE SEQUENCE</scope>
    <source>
        <strain evidence="1">BPL690</strain>
    </source>
</reference>
<dbReference type="Proteomes" id="UP001203297">
    <property type="component" value="Unassembled WGS sequence"/>
</dbReference>
<organism evidence="1 2">
    <name type="scientific">Multifurca ochricompacta</name>
    <dbReference type="NCBI Taxonomy" id="376703"/>
    <lineage>
        <taxon>Eukaryota</taxon>
        <taxon>Fungi</taxon>
        <taxon>Dikarya</taxon>
        <taxon>Basidiomycota</taxon>
        <taxon>Agaricomycotina</taxon>
        <taxon>Agaricomycetes</taxon>
        <taxon>Russulales</taxon>
        <taxon>Russulaceae</taxon>
        <taxon>Multifurca</taxon>
    </lineage>
</organism>
<proteinExistence type="predicted"/>
<comment type="caution">
    <text evidence="1">The sequence shown here is derived from an EMBL/GenBank/DDBJ whole genome shotgun (WGS) entry which is preliminary data.</text>
</comment>
<evidence type="ECO:0000313" key="1">
    <source>
        <dbReference type="EMBL" id="KAI0293357.1"/>
    </source>
</evidence>
<sequence>MPKPGADGQGIGSLNAHQCECEYCVCVCHDGILFYYFLCFVPCPTTPHSYYTLLLLPFICEENSEFATTRNDTNAPLPFFLLLHDSGVFLTLMQLHTCLVLVTLMSSRLSFGGLAGTVLFTHKRQRLDVGLSVNMYRIFLLFGMAIDIASPSCVPIRFVPNGEWRRSKRYQPREMNEIFDPWDLLLFFLSPPPPPPLGVT</sequence>
<evidence type="ECO:0000313" key="2">
    <source>
        <dbReference type="Proteomes" id="UP001203297"/>
    </source>
</evidence>
<protein>
    <submittedName>
        <fullName evidence="1">Uncharacterized protein</fullName>
    </submittedName>
</protein>
<dbReference type="EMBL" id="WTXG01000097">
    <property type="protein sequence ID" value="KAI0293357.1"/>
    <property type="molecule type" value="Genomic_DNA"/>
</dbReference>
<keyword evidence="2" id="KW-1185">Reference proteome</keyword>
<name>A0AAD4LYY0_9AGAM</name>
<dbReference type="AlphaFoldDB" id="A0AAD4LYY0"/>
<gene>
    <name evidence="1" type="ORF">B0F90DRAFT_1402409</name>
</gene>